<gene>
    <name evidence="1" type="ORF">LMG23994_06910</name>
</gene>
<proteinExistence type="predicted"/>
<keyword evidence="2" id="KW-1185">Reference proteome</keyword>
<dbReference type="Proteomes" id="UP000701702">
    <property type="component" value="Unassembled WGS sequence"/>
</dbReference>
<dbReference type="NCBIfam" id="NF041728">
    <property type="entry name" value="BPSL0761_fam"/>
    <property type="match status" value="1"/>
</dbReference>
<dbReference type="RefSeq" id="WP_224010803.1">
    <property type="nucleotide sequence ID" value="NZ_CAJZAF010000073.1"/>
</dbReference>
<accession>A0ABN7ZT34</accession>
<sequence length="71" mass="8047">MTMPYERTQALLMTRELLKELADGASIEPDLLQRRAAALLKHFPDASHVALSARLLPDTWADPQAKWYESP</sequence>
<organism evidence="1 2">
    <name type="scientific">Cupriavidus pinatubonensis</name>
    <dbReference type="NCBI Taxonomy" id="248026"/>
    <lineage>
        <taxon>Bacteria</taxon>
        <taxon>Pseudomonadati</taxon>
        <taxon>Pseudomonadota</taxon>
        <taxon>Betaproteobacteria</taxon>
        <taxon>Burkholderiales</taxon>
        <taxon>Burkholderiaceae</taxon>
        <taxon>Cupriavidus</taxon>
    </lineage>
</organism>
<evidence type="ECO:0000313" key="1">
    <source>
        <dbReference type="EMBL" id="CAG9187465.1"/>
    </source>
</evidence>
<evidence type="ECO:0000313" key="2">
    <source>
        <dbReference type="Proteomes" id="UP000701702"/>
    </source>
</evidence>
<reference evidence="1 2" key="1">
    <citation type="submission" date="2021-08" db="EMBL/GenBank/DDBJ databases">
        <authorList>
            <person name="Peeters C."/>
        </authorList>
    </citation>
    <scope>NUCLEOTIDE SEQUENCE [LARGE SCALE GENOMIC DNA]</scope>
    <source>
        <strain evidence="1 2">LMG 23994</strain>
    </source>
</reference>
<comment type="caution">
    <text evidence="1">The sequence shown here is derived from an EMBL/GenBank/DDBJ whole genome shotgun (WGS) entry which is preliminary data.</text>
</comment>
<dbReference type="EMBL" id="CAJZAF010000073">
    <property type="protein sequence ID" value="CAG9187465.1"/>
    <property type="molecule type" value="Genomic_DNA"/>
</dbReference>
<name>A0ABN7ZT34_9BURK</name>
<protein>
    <submittedName>
        <fullName evidence="1">Uncharacterized protein</fullName>
    </submittedName>
</protein>
<dbReference type="InterPro" id="IPR049723">
    <property type="entry name" value="BPSL0761-like"/>
</dbReference>